<dbReference type="STRING" id="1856405.BFC17_20700"/>
<keyword evidence="3" id="KW-0597">Phosphoprotein</keyword>
<reference evidence="7 8" key="1">
    <citation type="submission" date="2016-09" db="EMBL/GenBank/DDBJ databases">
        <title>Alteromonas lipolytica, a new species isolated from sea water.</title>
        <authorList>
            <person name="Wu Y.-H."/>
            <person name="Cheng H."/>
            <person name="Xu X.-W."/>
        </authorList>
    </citation>
    <scope>NUCLEOTIDE SEQUENCE [LARGE SCALE GENOMIC DNA]</scope>
    <source>
        <strain evidence="7 8">JW12</strain>
    </source>
</reference>
<dbReference type="EC" id="2.7.13.3" evidence="2"/>
<dbReference type="CDD" id="cd00082">
    <property type="entry name" value="HisKA"/>
    <property type="match status" value="1"/>
</dbReference>
<dbReference type="InterPro" id="IPR035965">
    <property type="entry name" value="PAS-like_dom_sf"/>
</dbReference>
<dbReference type="CDD" id="cd00130">
    <property type="entry name" value="PAS"/>
    <property type="match status" value="1"/>
</dbReference>
<dbReference type="Proteomes" id="UP000176037">
    <property type="component" value="Unassembled WGS sequence"/>
</dbReference>
<dbReference type="InterPro" id="IPR036097">
    <property type="entry name" value="HisK_dim/P_sf"/>
</dbReference>
<evidence type="ECO:0000256" key="3">
    <source>
        <dbReference type="ARBA" id="ARBA00022553"/>
    </source>
</evidence>
<dbReference type="PRINTS" id="PR00344">
    <property type="entry name" value="BCTRLSENSOR"/>
</dbReference>
<dbReference type="Gene3D" id="3.30.450.20">
    <property type="entry name" value="PAS domain"/>
    <property type="match status" value="2"/>
</dbReference>
<dbReference type="SMART" id="SM00086">
    <property type="entry name" value="PAC"/>
    <property type="match status" value="2"/>
</dbReference>
<dbReference type="SUPFAM" id="SSF47384">
    <property type="entry name" value="Homodimeric domain of signal transducing histidine kinase"/>
    <property type="match status" value="1"/>
</dbReference>
<dbReference type="NCBIfam" id="TIGR00229">
    <property type="entry name" value="sensory_box"/>
    <property type="match status" value="1"/>
</dbReference>
<dbReference type="InterPro" id="IPR001610">
    <property type="entry name" value="PAC"/>
</dbReference>
<sequence>MIGATSKEQVIGLTPYDFSPEFQHDGVSSRDKGSALVAQCEKEGTVSFEWLHRKMNGFPFWCEIIMTSMVANGEEMRFVSWRDISEKKAMAQQIAEQKNTFETLFNESLDSLSLLVNYQLVDCNKAFLELFGYKSKVQVYGLTPLDISPEYQPNGLSSIEVITANAEQISDEGMKRQEWQYKKADGTLFWAEIIVTEIMLNGEMVAYVISRDISEKKALEDEIHARNEELKLSNENLSETIANLKLAQNKLIAVEKMASLGQLVAGVAHEINTPVGITLTSVTQFMEENQALRKKYQQGALTPDDFEEFLDISGEIAEIMKTNIDRTAQLVRSFKQVAVDQTIEEERQINLKHYIEEVLFSLATVLRRANVTVEFTCEDDHNVTMNPGLLAQVLTNLVINSINHGFQGAGGSTITLVVSKENDIFTLCYKDNGKGISPENLPKIFDPFFTTTRGSGGTGLGLNIIYNIITTALGGTVNCVSQPNQGVTFTITFRVSASV</sequence>
<dbReference type="InterPro" id="IPR003661">
    <property type="entry name" value="HisK_dim/P_dom"/>
</dbReference>
<dbReference type="InterPro" id="IPR036890">
    <property type="entry name" value="HATPase_C_sf"/>
</dbReference>
<dbReference type="Gene3D" id="1.10.287.130">
    <property type="match status" value="1"/>
</dbReference>
<dbReference type="SUPFAM" id="SSF55874">
    <property type="entry name" value="ATPase domain of HSP90 chaperone/DNA topoisomerase II/histidine kinase"/>
    <property type="match status" value="1"/>
</dbReference>
<dbReference type="PROSITE" id="PS50113">
    <property type="entry name" value="PAC"/>
    <property type="match status" value="1"/>
</dbReference>
<evidence type="ECO:0000256" key="4">
    <source>
        <dbReference type="SAM" id="Coils"/>
    </source>
</evidence>
<keyword evidence="8" id="KW-1185">Reference proteome</keyword>
<feature type="domain" description="PAC" evidence="6">
    <location>
        <begin position="175"/>
        <end position="225"/>
    </location>
</feature>
<evidence type="ECO:0000313" key="8">
    <source>
        <dbReference type="Proteomes" id="UP000176037"/>
    </source>
</evidence>
<gene>
    <name evidence="7" type="ORF">BFC17_20700</name>
</gene>
<dbReference type="PANTHER" id="PTHR43065:SF47">
    <property type="match status" value="1"/>
</dbReference>
<accession>A0A1E8FDF8</accession>
<evidence type="ECO:0000313" key="7">
    <source>
        <dbReference type="EMBL" id="OFI33977.1"/>
    </source>
</evidence>
<dbReference type="PROSITE" id="PS50109">
    <property type="entry name" value="HIS_KIN"/>
    <property type="match status" value="1"/>
</dbReference>
<name>A0A1E8FDF8_9ALTE</name>
<dbReference type="InterPro" id="IPR005467">
    <property type="entry name" value="His_kinase_dom"/>
</dbReference>
<keyword evidence="4" id="KW-0175">Coiled coil</keyword>
<evidence type="ECO:0000256" key="2">
    <source>
        <dbReference type="ARBA" id="ARBA00012438"/>
    </source>
</evidence>
<dbReference type="InterPro" id="IPR000700">
    <property type="entry name" value="PAS-assoc_C"/>
</dbReference>
<organism evidence="7 8">
    <name type="scientific">Alteromonas lipolytica</name>
    <dbReference type="NCBI Taxonomy" id="1856405"/>
    <lineage>
        <taxon>Bacteria</taxon>
        <taxon>Pseudomonadati</taxon>
        <taxon>Pseudomonadota</taxon>
        <taxon>Gammaproteobacteria</taxon>
        <taxon>Alteromonadales</taxon>
        <taxon>Alteromonadaceae</taxon>
        <taxon>Alteromonas/Salinimonas group</taxon>
        <taxon>Alteromonas</taxon>
    </lineage>
</organism>
<dbReference type="Pfam" id="PF13426">
    <property type="entry name" value="PAS_9"/>
    <property type="match status" value="2"/>
</dbReference>
<dbReference type="InterPro" id="IPR000014">
    <property type="entry name" value="PAS"/>
</dbReference>
<dbReference type="SMART" id="SM00387">
    <property type="entry name" value="HATPase_c"/>
    <property type="match status" value="1"/>
</dbReference>
<proteinExistence type="predicted"/>
<dbReference type="InterPro" id="IPR004358">
    <property type="entry name" value="Sig_transdc_His_kin-like_C"/>
</dbReference>
<dbReference type="AlphaFoldDB" id="A0A1E8FDF8"/>
<protein>
    <recommendedName>
        <fullName evidence="2">histidine kinase</fullName>
        <ecNumber evidence="2">2.7.13.3</ecNumber>
    </recommendedName>
</protein>
<comment type="caution">
    <text evidence="7">The sequence shown here is derived from an EMBL/GenBank/DDBJ whole genome shotgun (WGS) entry which is preliminary data.</text>
</comment>
<evidence type="ECO:0000259" key="6">
    <source>
        <dbReference type="PROSITE" id="PS50113"/>
    </source>
</evidence>
<feature type="domain" description="Histidine kinase" evidence="5">
    <location>
        <begin position="266"/>
        <end position="497"/>
    </location>
</feature>
<dbReference type="SUPFAM" id="SSF55785">
    <property type="entry name" value="PYP-like sensor domain (PAS domain)"/>
    <property type="match status" value="2"/>
</dbReference>
<comment type="catalytic activity">
    <reaction evidence="1">
        <text>ATP + protein L-histidine = ADP + protein N-phospho-L-histidine.</text>
        <dbReference type="EC" id="2.7.13.3"/>
    </reaction>
</comment>
<dbReference type="PANTHER" id="PTHR43065">
    <property type="entry name" value="SENSOR HISTIDINE KINASE"/>
    <property type="match status" value="1"/>
</dbReference>
<dbReference type="EMBL" id="MJIC01000014">
    <property type="protein sequence ID" value="OFI33977.1"/>
    <property type="molecule type" value="Genomic_DNA"/>
</dbReference>
<dbReference type="GO" id="GO:0000155">
    <property type="term" value="F:phosphorelay sensor kinase activity"/>
    <property type="evidence" value="ECO:0007669"/>
    <property type="project" value="InterPro"/>
</dbReference>
<feature type="coiled-coil region" evidence="4">
    <location>
        <begin position="216"/>
        <end position="250"/>
    </location>
</feature>
<evidence type="ECO:0000256" key="1">
    <source>
        <dbReference type="ARBA" id="ARBA00000085"/>
    </source>
</evidence>
<dbReference type="Gene3D" id="3.30.565.10">
    <property type="entry name" value="Histidine kinase-like ATPase, C-terminal domain"/>
    <property type="match status" value="1"/>
</dbReference>
<evidence type="ECO:0000259" key="5">
    <source>
        <dbReference type="PROSITE" id="PS50109"/>
    </source>
</evidence>
<dbReference type="Pfam" id="PF02518">
    <property type="entry name" value="HATPase_c"/>
    <property type="match status" value="1"/>
</dbReference>
<dbReference type="InterPro" id="IPR003594">
    <property type="entry name" value="HATPase_dom"/>
</dbReference>